<name>A0A4D6MX25_VIGUN</name>
<proteinExistence type="predicted"/>
<gene>
    <name evidence="2" type="ORF">DEO72_LG9g1015</name>
</gene>
<sequence length="215" mass="22620">MRNGLDDPDGSGRPDDPTGLVRPDDPNGSGWSRNQDELASSARKPKLTRLGQPGNPDKPDQHDGPYGLVVSVKFVDPTRPSSSGSLAQLGPLRLLCSPDTSGLSSPFVLIGQFMSLGRPDPTRLSSWSDLSKLSSWLGSYRSLGLPDTSRFDIHSPCGSSGPPSLFGPSDPLNPSLSSGRFNLSLSLSLPGPSWSSGLFWSLGSSNLFVSSGQPG</sequence>
<evidence type="ECO:0000313" key="2">
    <source>
        <dbReference type="EMBL" id="QCE06006.1"/>
    </source>
</evidence>
<dbReference type="Proteomes" id="UP000501690">
    <property type="component" value="Linkage Group LG9"/>
</dbReference>
<accession>A0A4D6MX25</accession>
<feature type="region of interest" description="Disordered" evidence="1">
    <location>
        <begin position="1"/>
        <end position="66"/>
    </location>
</feature>
<dbReference type="AlphaFoldDB" id="A0A4D6MX25"/>
<evidence type="ECO:0000313" key="3">
    <source>
        <dbReference type="Proteomes" id="UP000501690"/>
    </source>
</evidence>
<reference evidence="2 3" key="1">
    <citation type="submission" date="2019-04" db="EMBL/GenBank/DDBJ databases">
        <title>An improved genome assembly and genetic linkage map for asparagus bean, Vigna unguiculata ssp. sesquipedialis.</title>
        <authorList>
            <person name="Xia Q."/>
            <person name="Zhang R."/>
            <person name="Dong Y."/>
        </authorList>
    </citation>
    <scope>NUCLEOTIDE SEQUENCE [LARGE SCALE GENOMIC DNA]</scope>
    <source>
        <tissue evidence="2">Leaf</tissue>
    </source>
</reference>
<protein>
    <submittedName>
        <fullName evidence="2">Uncharacterized protein</fullName>
    </submittedName>
</protein>
<dbReference type="EMBL" id="CP039353">
    <property type="protein sequence ID" value="QCE06006.1"/>
    <property type="molecule type" value="Genomic_DNA"/>
</dbReference>
<organism evidence="2 3">
    <name type="scientific">Vigna unguiculata</name>
    <name type="common">Cowpea</name>
    <dbReference type="NCBI Taxonomy" id="3917"/>
    <lineage>
        <taxon>Eukaryota</taxon>
        <taxon>Viridiplantae</taxon>
        <taxon>Streptophyta</taxon>
        <taxon>Embryophyta</taxon>
        <taxon>Tracheophyta</taxon>
        <taxon>Spermatophyta</taxon>
        <taxon>Magnoliopsida</taxon>
        <taxon>eudicotyledons</taxon>
        <taxon>Gunneridae</taxon>
        <taxon>Pentapetalae</taxon>
        <taxon>rosids</taxon>
        <taxon>fabids</taxon>
        <taxon>Fabales</taxon>
        <taxon>Fabaceae</taxon>
        <taxon>Papilionoideae</taxon>
        <taxon>50 kb inversion clade</taxon>
        <taxon>NPAAA clade</taxon>
        <taxon>indigoferoid/millettioid clade</taxon>
        <taxon>Phaseoleae</taxon>
        <taxon>Vigna</taxon>
    </lineage>
</organism>
<keyword evidence="3" id="KW-1185">Reference proteome</keyword>
<evidence type="ECO:0000256" key="1">
    <source>
        <dbReference type="SAM" id="MobiDB-lite"/>
    </source>
</evidence>